<dbReference type="AlphaFoldDB" id="A0AAV4TQ70"/>
<feature type="region of interest" description="Disordered" evidence="1">
    <location>
        <begin position="71"/>
        <end position="92"/>
    </location>
</feature>
<protein>
    <submittedName>
        <fullName evidence="2">Uncharacterized protein</fullName>
    </submittedName>
</protein>
<accession>A0AAV4TQ70</accession>
<proteinExistence type="predicted"/>
<gene>
    <name evidence="2" type="ORF">CDAR_96201</name>
</gene>
<keyword evidence="3" id="KW-1185">Reference proteome</keyword>
<feature type="compositionally biased region" description="Basic residues" evidence="1">
    <location>
        <begin position="42"/>
        <end position="55"/>
    </location>
</feature>
<evidence type="ECO:0000256" key="1">
    <source>
        <dbReference type="SAM" id="MobiDB-lite"/>
    </source>
</evidence>
<evidence type="ECO:0000313" key="3">
    <source>
        <dbReference type="Proteomes" id="UP001054837"/>
    </source>
</evidence>
<feature type="region of interest" description="Disordered" evidence="1">
    <location>
        <begin position="33"/>
        <end position="58"/>
    </location>
</feature>
<dbReference type="EMBL" id="BPLQ01010027">
    <property type="protein sequence ID" value="GIY47894.1"/>
    <property type="molecule type" value="Genomic_DNA"/>
</dbReference>
<organism evidence="2 3">
    <name type="scientific">Caerostris darwini</name>
    <dbReference type="NCBI Taxonomy" id="1538125"/>
    <lineage>
        <taxon>Eukaryota</taxon>
        <taxon>Metazoa</taxon>
        <taxon>Ecdysozoa</taxon>
        <taxon>Arthropoda</taxon>
        <taxon>Chelicerata</taxon>
        <taxon>Arachnida</taxon>
        <taxon>Araneae</taxon>
        <taxon>Araneomorphae</taxon>
        <taxon>Entelegynae</taxon>
        <taxon>Araneoidea</taxon>
        <taxon>Araneidae</taxon>
        <taxon>Caerostris</taxon>
    </lineage>
</organism>
<evidence type="ECO:0000313" key="2">
    <source>
        <dbReference type="EMBL" id="GIY47894.1"/>
    </source>
</evidence>
<comment type="caution">
    <text evidence="2">The sequence shown here is derived from an EMBL/GenBank/DDBJ whole genome shotgun (WGS) entry which is preliminary data.</text>
</comment>
<sequence>MDFVRLKGVVDMDNSFSMGSGILRDVNFSEEIRAPAKERTGPRHVKGGRRKKRKRGLSDLETSLKEEVMFSSVDDDAGSPRSPPLAVNPCCL</sequence>
<dbReference type="Proteomes" id="UP001054837">
    <property type="component" value="Unassembled WGS sequence"/>
</dbReference>
<name>A0AAV4TQ70_9ARAC</name>
<reference evidence="2 3" key="1">
    <citation type="submission" date="2021-06" db="EMBL/GenBank/DDBJ databases">
        <title>Caerostris darwini draft genome.</title>
        <authorList>
            <person name="Kono N."/>
            <person name="Arakawa K."/>
        </authorList>
    </citation>
    <scope>NUCLEOTIDE SEQUENCE [LARGE SCALE GENOMIC DNA]</scope>
</reference>